<name>A0A0D1YDR4_9EURO</name>
<dbReference type="EMBL" id="KN847497">
    <property type="protein sequence ID" value="KIW13186.1"/>
    <property type="molecule type" value="Genomic_DNA"/>
</dbReference>
<dbReference type="InterPro" id="IPR011701">
    <property type="entry name" value="MFS"/>
</dbReference>
<feature type="transmembrane region" description="Helical" evidence="4">
    <location>
        <begin position="301"/>
        <end position="320"/>
    </location>
</feature>
<dbReference type="GeneID" id="27335456"/>
<dbReference type="PROSITE" id="PS50850">
    <property type="entry name" value="MFS"/>
    <property type="match status" value="1"/>
</dbReference>
<dbReference type="OrthoDB" id="6509908at2759"/>
<dbReference type="AlphaFoldDB" id="A0A0D1YDR4"/>
<dbReference type="InterPro" id="IPR036259">
    <property type="entry name" value="MFS_trans_sf"/>
</dbReference>
<dbReference type="GO" id="GO:0022857">
    <property type="term" value="F:transmembrane transporter activity"/>
    <property type="evidence" value="ECO:0007669"/>
    <property type="project" value="InterPro"/>
</dbReference>
<feature type="transmembrane region" description="Helical" evidence="4">
    <location>
        <begin position="356"/>
        <end position="381"/>
    </location>
</feature>
<feature type="transmembrane region" description="Helical" evidence="4">
    <location>
        <begin position="190"/>
        <end position="211"/>
    </location>
</feature>
<proteinExistence type="inferred from homology"/>
<evidence type="ECO:0000313" key="7">
    <source>
        <dbReference type="Proteomes" id="UP000053328"/>
    </source>
</evidence>
<feature type="transmembrane region" description="Helical" evidence="4">
    <location>
        <begin position="131"/>
        <end position="150"/>
    </location>
</feature>
<feature type="transmembrane region" description="Helical" evidence="4">
    <location>
        <begin position="388"/>
        <end position="405"/>
    </location>
</feature>
<protein>
    <recommendedName>
        <fullName evidence="5">Major facilitator superfamily (MFS) profile domain-containing protein</fullName>
    </recommendedName>
</protein>
<feature type="transmembrane region" description="Helical" evidence="4">
    <location>
        <begin position="64"/>
        <end position="85"/>
    </location>
</feature>
<accession>A0A0D1YDR4</accession>
<keyword evidence="4" id="KW-0812">Transmembrane</keyword>
<evidence type="ECO:0000256" key="4">
    <source>
        <dbReference type="SAM" id="Phobius"/>
    </source>
</evidence>
<feature type="compositionally biased region" description="Basic and acidic residues" evidence="3">
    <location>
        <begin position="1"/>
        <end position="10"/>
    </location>
</feature>
<gene>
    <name evidence="6" type="ORF">PV08_08373</name>
</gene>
<dbReference type="PANTHER" id="PTHR11360:SF234">
    <property type="entry name" value="MFS-TYPE TRANSPORTER DBAD-RELATED"/>
    <property type="match status" value="1"/>
</dbReference>
<feature type="compositionally biased region" description="Polar residues" evidence="3">
    <location>
        <begin position="18"/>
        <end position="41"/>
    </location>
</feature>
<feature type="transmembrane region" description="Helical" evidence="4">
    <location>
        <begin position="105"/>
        <end position="124"/>
    </location>
</feature>
<dbReference type="GO" id="GO:0016020">
    <property type="term" value="C:membrane"/>
    <property type="evidence" value="ECO:0007669"/>
    <property type="project" value="UniProtKB-SubCell"/>
</dbReference>
<comment type="subcellular location">
    <subcellularLocation>
        <location evidence="1">Membrane</location>
        <topology evidence="1">Multi-pass membrane protein</topology>
    </subcellularLocation>
</comment>
<evidence type="ECO:0000256" key="2">
    <source>
        <dbReference type="ARBA" id="ARBA00006727"/>
    </source>
</evidence>
<dbReference type="PANTHER" id="PTHR11360">
    <property type="entry name" value="MONOCARBOXYLATE TRANSPORTER"/>
    <property type="match status" value="1"/>
</dbReference>
<evidence type="ECO:0000259" key="5">
    <source>
        <dbReference type="PROSITE" id="PS50850"/>
    </source>
</evidence>
<evidence type="ECO:0000256" key="3">
    <source>
        <dbReference type="SAM" id="MobiDB-lite"/>
    </source>
</evidence>
<evidence type="ECO:0000256" key="1">
    <source>
        <dbReference type="ARBA" id="ARBA00004141"/>
    </source>
</evidence>
<feature type="domain" description="Major facilitator superfamily (MFS) profile" evidence="5">
    <location>
        <begin position="63"/>
        <end position="448"/>
    </location>
</feature>
<dbReference type="HOGENOM" id="CLU_001265_1_1_1"/>
<dbReference type="Proteomes" id="UP000053328">
    <property type="component" value="Unassembled WGS sequence"/>
</dbReference>
<dbReference type="VEuPathDB" id="FungiDB:PV08_08373"/>
<dbReference type="InterPro" id="IPR020846">
    <property type="entry name" value="MFS_dom"/>
</dbReference>
<keyword evidence="4" id="KW-1133">Transmembrane helix</keyword>
<comment type="similarity">
    <text evidence="2">Belongs to the major facilitator superfamily. Monocarboxylate porter (TC 2.A.1.13) family.</text>
</comment>
<feature type="transmembrane region" description="Helical" evidence="4">
    <location>
        <begin position="332"/>
        <end position="350"/>
    </location>
</feature>
<feature type="transmembrane region" description="Helical" evidence="4">
    <location>
        <begin position="223"/>
        <end position="245"/>
    </location>
</feature>
<dbReference type="InterPro" id="IPR050327">
    <property type="entry name" value="Proton-linked_MCT"/>
</dbReference>
<feature type="transmembrane region" description="Helical" evidence="4">
    <location>
        <begin position="266"/>
        <end position="289"/>
    </location>
</feature>
<organism evidence="6 7">
    <name type="scientific">Exophiala spinifera</name>
    <dbReference type="NCBI Taxonomy" id="91928"/>
    <lineage>
        <taxon>Eukaryota</taxon>
        <taxon>Fungi</taxon>
        <taxon>Dikarya</taxon>
        <taxon>Ascomycota</taxon>
        <taxon>Pezizomycotina</taxon>
        <taxon>Eurotiomycetes</taxon>
        <taxon>Chaetothyriomycetidae</taxon>
        <taxon>Chaetothyriales</taxon>
        <taxon>Herpotrichiellaceae</taxon>
        <taxon>Exophiala</taxon>
    </lineage>
</organism>
<keyword evidence="7" id="KW-1185">Reference proteome</keyword>
<sequence length="456" mass="49149">MTQETKRLTEPDPILTGILTSPASEKGNENNNEQTSVPISQRQRDPEIERANTISGPPDGGLQAWLQVVGGFMLFFNTWGLLNTFAVYQTYYESGALFTKSSSDISWIGSLQSFLLPLVGAVAGPIYDRGYLRPLLVVGSFLVVFGHMMLSLCNSYWEVILAQGFCIGIGAGCLFVPCVAVLPQWFSSRLGMALGLAVAGSSSGGIIYPIVLYRLVDQIGFGWSVRVLGFLALCTLLFPVFLLKMRVIPPKARAIIDWSAFVDVQFMYFVVALLIAYMGLIVTIFYPPFSGLDRHILDDRMAFYVVPIFNAGSCFGRTIPNILSDSLGPLNLLVPGVLMVGVLLFCMIAATTEGSLIVVIILLGFFSGVIIGLPPLVFVSLAKDKSKIGTRVGMGFSLASVGFLAGGPGGGNILGQNEPLDWTGLYVYGGVVCCVAAVMLTGLRCYRTGFQVFVKA</sequence>
<evidence type="ECO:0000313" key="6">
    <source>
        <dbReference type="EMBL" id="KIW13186.1"/>
    </source>
</evidence>
<feature type="transmembrane region" description="Helical" evidence="4">
    <location>
        <begin position="156"/>
        <end position="183"/>
    </location>
</feature>
<reference evidence="6 7" key="1">
    <citation type="submission" date="2015-01" db="EMBL/GenBank/DDBJ databases">
        <title>The Genome Sequence of Exophiala spinifera CBS89968.</title>
        <authorList>
            <consortium name="The Broad Institute Genomics Platform"/>
            <person name="Cuomo C."/>
            <person name="de Hoog S."/>
            <person name="Gorbushina A."/>
            <person name="Stielow B."/>
            <person name="Teixiera M."/>
            <person name="Abouelleil A."/>
            <person name="Chapman S.B."/>
            <person name="Priest M."/>
            <person name="Young S.K."/>
            <person name="Wortman J."/>
            <person name="Nusbaum C."/>
            <person name="Birren B."/>
        </authorList>
    </citation>
    <scope>NUCLEOTIDE SEQUENCE [LARGE SCALE GENOMIC DNA]</scope>
    <source>
        <strain evidence="6 7">CBS 89968</strain>
    </source>
</reference>
<dbReference type="Pfam" id="PF07690">
    <property type="entry name" value="MFS_1"/>
    <property type="match status" value="1"/>
</dbReference>
<keyword evidence="4" id="KW-0472">Membrane</keyword>
<feature type="transmembrane region" description="Helical" evidence="4">
    <location>
        <begin position="425"/>
        <end position="446"/>
    </location>
</feature>
<feature type="region of interest" description="Disordered" evidence="3">
    <location>
        <begin position="1"/>
        <end position="56"/>
    </location>
</feature>
<dbReference type="SUPFAM" id="SSF103473">
    <property type="entry name" value="MFS general substrate transporter"/>
    <property type="match status" value="1"/>
</dbReference>
<dbReference type="RefSeq" id="XP_016233402.1">
    <property type="nucleotide sequence ID" value="XM_016382699.1"/>
</dbReference>
<dbReference type="Gene3D" id="1.20.1250.20">
    <property type="entry name" value="MFS general substrate transporter like domains"/>
    <property type="match status" value="2"/>
</dbReference>